<evidence type="ECO:0000313" key="1">
    <source>
        <dbReference type="EMBL" id="BCR36743.1"/>
    </source>
</evidence>
<sequence length="174" mass="21131">MENKYEKFYLNLYMHTKGEKLVFKHKKITGEYLEKMIETIIDKNKFLKKYNKVIRSTFIFDNNTLTQEELLTNFDLTKTEFFSIIDKFLKSFIITIYFKKDMIKVFLVYFIGFMIINLPFILLLEEYNFISRTSQIFFVTLLLSTALPFLTLSRRYITRRRDHLLNVYQVNQSN</sequence>
<dbReference type="EMBL" id="AP024412">
    <property type="protein sequence ID" value="BCR36743.1"/>
    <property type="molecule type" value="Genomic_DNA"/>
</dbReference>
<accession>A0A7U9XV10</accession>
<proteinExistence type="predicted"/>
<name>A0A7U9XV10_9MOLU</name>
<dbReference type="RefSeq" id="WP_176239388.1">
    <property type="nucleotide sequence ID" value="NZ_AP024412.1"/>
</dbReference>
<protein>
    <submittedName>
        <fullName evidence="1">Uncharacterized protein</fullName>
    </submittedName>
</protein>
<dbReference type="Proteomes" id="UP000620133">
    <property type="component" value="Chromosome"/>
</dbReference>
<dbReference type="KEGG" id="manr:MPAN_016360"/>
<keyword evidence="2" id="KW-1185">Reference proteome</keyword>
<gene>
    <name evidence="1" type="ORF">MPAN_016360</name>
</gene>
<reference evidence="1" key="1">
    <citation type="submission" date="2021-01" db="EMBL/GenBank/DDBJ databases">
        <title>Draft genome sequence of Acholeplasmataceae bacterium strain Mahy22.</title>
        <authorList>
            <person name="Watanabe M."/>
            <person name="Kojima H."/>
            <person name="Fukui M."/>
        </authorList>
    </citation>
    <scope>NUCLEOTIDE SEQUENCE</scope>
    <source>
        <strain evidence="1">Mahy22</strain>
    </source>
</reference>
<organism evidence="1 2">
    <name type="scientific">Mariniplasma anaerobium</name>
    <dbReference type="NCBI Taxonomy" id="2735436"/>
    <lineage>
        <taxon>Bacteria</taxon>
        <taxon>Bacillati</taxon>
        <taxon>Mycoplasmatota</taxon>
        <taxon>Mollicutes</taxon>
        <taxon>Acholeplasmatales</taxon>
        <taxon>Acholeplasmataceae</taxon>
        <taxon>Mariniplasma</taxon>
    </lineage>
</organism>
<dbReference type="AlphaFoldDB" id="A0A7U9XV10"/>
<evidence type="ECO:0000313" key="2">
    <source>
        <dbReference type="Proteomes" id="UP000620133"/>
    </source>
</evidence>